<keyword evidence="11" id="KW-0282">Flagellum</keyword>
<dbReference type="PRINTS" id="PR01005">
    <property type="entry name" value="FLGHOOKAP1"/>
</dbReference>
<keyword evidence="11" id="KW-0966">Cell projection</keyword>
<dbReference type="GO" id="GO:0009424">
    <property type="term" value="C:bacterial-type flagellum hook"/>
    <property type="evidence" value="ECO:0007669"/>
    <property type="project" value="UniProtKB-UniRule"/>
</dbReference>
<dbReference type="PANTHER" id="PTHR30033">
    <property type="entry name" value="FLAGELLAR HOOK-ASSOCIATED PROTEIN 1"/>
    <property type="match status" value="1"/>
</dbReference>
<dbReference type="GO" id="GO:0005198">
    <property type="term" value="F:structural molecule activity"/>
    <property type="evidence" value="ECO:0007669"/>
    <property type="project" value="UniProtKB-UniRule"/>
</dbReference>
<name>A0A2C6DTV9_9GAMM</name>
<protein>
    <recommendedName>
        <fullName evidence="4 7">Flagellar hook-associated protein 1</fullName>
        <shortName evidence="7">HAP1</shortName>
    </recommendedName>
</protein>
<evidence type="ECO:0000313" key="14">
    <source>
        <dbReference type="Proteomes" id="UP000373449"/>
    </source>
</evidence>
<dbReference type="Proteomes" id="UP000373449">
    <property type="component" value="Unassembled WGS sequence"/>
</dbReference>
<keyword evidence="5 7" id="KW-0964">Secreted</keyword>
<evidence type="ECO:0000256" key="5">
    <source>
        <dbReference type="ARBA" id="ARBA00022525"/>
    </source>
</evidence>
<keyword evidence="11" id="KW-0969">Cilium</keyword>
<dbReference type="GO" id="GO:0005576">
    <property type="term" value="C:extracellular region"/>
    <property type="evidence" value="ECO:0007669"/>
    <property type="project" value="UniProtKB-SubCell"/>
</dbReference>
<evidence type="ECO:0000256" key="6">
    <source>
        <dbReference type="ARBA" id="ARBA00023143"/>
    </source>
</evidence>
<keyword evidence="8" id="KW-0175">Coiled coil</keyword>
<evidence type="ECO:0000259" key="9">
    <source>
        <dbReference type="Pfam" id="PF06429"/>
    </source>
</evidence>
<dbReference type="EMBL" id="PDDX01000001">
    <property type="protein sequence ID" value="PHI32647.1"/>
    <property type="molecule type" value="Genomic_DNA"/>
</dbReference>
<evidence type="ECO:0000256" key="4">
    <source>
        <dbReference type="ARBA" id="ARBA00016244"/>
    </source>
</evidence>
<dbReference type="InterPro" id="IPR053927">
    <property type="entry name" value="FlgK_helical"/>
</dbReference>
<gene>
    <name evidence="7 12" type="primary">flgK</name>
    <name evidence="11" type="ORF">CRN84_09705</name>
    <name evidence="12" type="ORF">NCTC12282_02851</name>
</gene>
<dbReference type="GO" id="GO:0044780">
    <property type="term" value="P:bacterial-type flagellum assembly"/>
    <property type="evidence" value="ECO:0007669"/>
    <property type="project" value="InterPro"/>
</dbReference>
<dbReference type="STRING" id="1111728.GCA_000427805_00481"/>
<evidence type="ECO:0000256" key="8">
    <source>
        <dbReference type="SAM" id="Coils"/>
    </source>
</evidence>
<evidence type="ECO:0000313" key="12">
    <source>
        <dbReference type="EMBL" id="VFS47908.1"/>
    </source>
</evidence>
<dbReference type="InterPro" id="IPR010930">
    <property type="entry name" value="Flg_bb/hook_C_dom"/>
</dbReference>
<evidence type="ECO:0000256" key="1">
    <source>
        <dbReference type="ARBA" id="ARBA00004365"/>
    </source>
</evidence>
<evidence type="ECO:0000256" key="3">
    <source>
        <dbReference type="ARBA" id="ARBA00009677"/>
    </source>
</evidence>
<dbReference type="NCBIfam" id="TIGR02492">
    <property type="entry name" value="flgK_ends"/>
    <property type="match status" value="1"/>
</dbReference>
<feature type="domain" description="Flagellar basal-body/hook protein C-terminal" evidence="9">
    <location>
        <begin position="412"/>
        <end position="451"/>
    </location>
</feature>
<reference evidence="13" key="1">
    <citation type="submission" date="2017-09" db="EMBL/GenBank/DDBJ databases">
        <title>FDA dAtabase for Regulatory Grade micrObial Sequences (FDA-ARGOS): Supporting development and validation of Infectious Disease Dx tests.</title>
        <authorList>
            <person name="Minogue T."/>
            <person name="Wolcott M."/>
            <person name="Wasieloski L."/>
            <person name="Aguilar W."/>
            <person name="Moore D."/>
            <person name="Tallon L."/>
            <person name="Sadzewicz L."/>
            <person name="Ott S."/>
            <person name="Zhao X."/>
            <person name="Nagaraj S."/>
            <person name="Vavikolanu K."/>
            <person name="Aluvathingal J."/>
            <person name="Nadendla S."/>
            <person name="Sichtig H."/>
        </authorList>
    </citation>
    <scope>NUCLEOTIDE SEQUENCE [LARGE SCALE GENOMIC DNA]</scope>
    <source>
        <strain evidence="13">FDAARGOS_387</strain>
    </source>
</reference>
<dbReference type="SUPFAM" id="SSF64518">
    <property type="entry name" value="Phase 1 flagellin"/>
    <property type="match status" value="1"/>
</dbReference>
<dbReference type="Proteomes" id="UP000224974">
    <property type="component" value="Unassembled WGS sequence"/>
</dbReference>
<evidence type="ECO:0000256" key="7">
    <source>
        <dbReference type="RuleBase" id="RU362065"/>
    </source>
</evidence>
<reference evidence="12 14" key="3">
    <citation type="submission" date="2019-03" db="EMBL/GenBank/DDBJ databases">
        <authorList>
            <consortium name="Pathogen Informatics"/>
        </authorList>
    </citation>
    <scope>NUCLEOTIDE SEQUENCE [LARGE SCALE GENOMIC DNA]</scope>
    <source>
        <strain evidence="12 14">NCTC12282</strain>
    </source>
</reference>
<feature type="coiled-coil region" evidence="8">
    <location>
        <begin position="165"/>
        <end position="202"/>
    </location>
</feature>
<feature type="domain" description="Flagellar hook-associated protein FlgK helical" evidence="10">
    <location>
        <begin position="90"/>
        <end position="317"/>
    </location>
</feature>
<keyword evidence="6 7" id="KW-0975">Bacterial flagellum</keyword>
<dbReference type="Pfam" id="PF22638">
    <property type="entry name" value="FlgK_D1"/>
    <property type="match status" value="1"/>
</dbReference>
<dbReference type="Pfam" id="PF06429">
    <property type="entry name" value="Flg_bbr_C"/>
    <property type="match status" value="1"/>
</dbReference>
<evidence type="ECO:0000313" key="11">
    <source>
        <dbReference type="EMBL" id="PHI32647.1"/>
    </source>
</evidence>
<evidence type="ECO:0000313" key="13">
    <source>
        <dbReference type="Proteomes" id="UP000224974"/>
    </source>
</evidence>
<sequence length="453" mass="48489">MKLINIAYTGAQAAQAKLNTTAMNTANAYTPGYSRQRVEVSALGGYGMSAGSGVEVTGIRRISDQYLTNQVWRANSETGYFTMGQQYIGALEQIIGAESTGLGYGLDKFFASLNSATTTPENRALREQVINEANAMATRFNSINNFINTQKDNITTQRNSTLESINSLTSNIAEFNRHISELEAKGHNVNTLRDERDELVNELSGLVDVRVNETSDGSYTVSLVDGQPLVSGRNSSTLKMGTDSNGAPAMELTFSGTTFGVDMSTGGQLGALHDYEVGTLGEMQATVTSMAKLIADTFNDQLAQGFDLNGNPGKPLFVFDPNNPRGMLQVNDISAEELAFSDTAGEDGNGKNLQALIGIKNQTMAIDGLGNMSLNDASAAIVSRVGIASRQNQVELRAASAVQFEAISQRDSVSGVSMDEEAVNLLTYTKAYQSNLKVMATGDQIFSDLLALF</sequence>
<proteinExistence type="inferred from homology"/>
<reference evidence="11" key="2">
    <citation type="submission" date="2017-09" db="EMBL/GenBank/DDBJ databases">
        <title>FDA dAtabase for Regulatory Grade micrObial Sequences (FDA-ARGOS): Supporting development and validation of Infectious Disease Dx tests.</title>
        <authorList>
            <person name="Minogue T."/>
            <person name="Wolcott M."/>
            <person name="Wasieloski L."/>
            <person name="Aguilar W."/>
            <person name="Moore D."/>
            <person name="Tallon L.J."/>
            <person name="Sadzewicz L."/>
            <person name="Ott S."/>
            <person name="Zhao X."/>
            <person name="Nagaraj S."/>
            <person name="Vavikolanu K."/>
            <person name="Aluvathingal J."/>
            <person name="Nadendla S."/>
            <person name="Sichtig H."/>
        </authorList>
    </citation>
    <scope>NUCLEOTIDE SEQUENCE</scope>
    <source>
        <strain evidence="11">FDAARGOS_387</strain>
    </source>
</reference>
<comment type="subcellular location">
    <subcellularLocation>
        <location evidence="1 7">Bacterial flagellum</location>
    </subcellularLocation>
    <subcellularLocation>
        <location evidence="2 7">Secreted</location>
    </subcellularLocation>
</comment>
<organism evidence="11 13">
    <name type="scientific">Budvicia aquatica</name>
    <dbReference type="NCBI Taxonomy" id="82979"/>
    <lineage>
        <taxon>Bacteria</taxon>
        <taxon>Pseudomonadati</taxon>
        <taxon>Pseudomonadota</taxon>
        <taxon>Gammaproteobacteria</taxon>
        <taxon>Enterobacterales</taxon>
        <taxon>Budviciaceae</taxon>
        <taxon>Budvicia</taxon>
    </lineage>
</organism>
<accession>A0A2C6DTV9</accession>
<dbReference type="OrthoDB" id="9802553at2"/>
<dbReference type="AlphaFoldDB" id="A0A2C6DTV9"/>
<dbReference type="PANTHER" id="PTHR30033:SF1">
    <property type="entry name" value="FLAGELLAR HOOK-ASSOCIATED PROTEIN 1"/>
    <property type="match status" value="1"/>
</dbReference>
<evidence type="ECO:0000259" key="10">
    <source>
        <dbReference type="Pfam" id="PF22638"/>
    </source>
</evidence>
<keyword evidence="13" id="KW-1185">Reference proteome</keyword>
<dbReference type="EMBL" id="CAADJA010000002">
    <property type="protein sequence ID" value="VFS47908.1"/>
    <property type="molecule type" value="Genomic_DNA"/>
</dbReference>
<comment type="similarity">
    <text evidence="3 7">Belongs to the flagella basal body rod proteins family.</text>
</comment>
<evidence type="ECO:0000256" key="2">
    <source>
        <dbReference type="ARBA" id="ARBA00004613"/>
    </source>
</evidence>
<dbReference type="RefSeq" id="WP_029093088.1">
    <property type="nucleotide sequence ID" value="NZ_CAADJA010000002.1"/>
</dbReference>
<dbReference type="InterPro" id="IPR002371">
    <property type="entry name" value="FlgK"/>
</dbReference>